<feature type="binding site" evidence="10">
    <location>
        <position position="52"/>
    </location>
    <ligand>
        <name>Mg(2+)</name>
        <dbReference type="ChEBI" id="CHEBI:18420"/>
        <label>1</label>
    </ligand>
</feature>
<dbReference type="InterPro" id="IPR050092">
    <property type="entry name" value="RNase_H"/>
</dbReference>
<keyword evidence="9 10" id="KW-0460">Magnesium</keyword>
<comment type="function">
    <text evidence="10">Endonuclease that specifically degrades the RNA of RNA-DNA hybrids.</text>
</comment>
<dbReference type="PANTHER" id="PTHR10642:SF26">
    <property type="entry name" value="RIBONUCLEASE H1"/>
    <property type="match status" value="1"/>
</dbReference>
<evidence type="ECO:0000256" key="9">
    <source>
        <dbReference type="ARBA" id="ARBA00022842"/>
    </source>
</evidence>
<dbReference type="InterPro" id="IPR002156">
    <property type="entry name" value="RNaseH_domain"/>
</dbReference>
<evidence type="ECO:0000256" key="1">
    <source>
        <dbReference type="ARBA" id="ARBA00000077"/>
    </source>
</evidence>
<evidence type="ECO:0000256" key="4">
    <source>
        <dbReference type="ARBA" id="ARBA00012180"/>
    </source>
</evidence>
<evidence type="ECO:0000256" key="2">
    <source>
        <dbReference type="ARBA" id="ARBA00005300"/>
    </source>
</evidence>
<dbReference type="InterPro" id="IPR036397">
    <property type="entry name" value="RNaseH_sf"/>
</dbReference>
<dbReference type="NCBIfam" id="NF001236">
    <property type="entry name" value="PRK00203.1"/>
    <property type="match status" value="1"/>
</dbReference>
<dbReference type="CDD" id="cd09278">
    <property type="entry name" value="RNase_HI_prokaryote_like"/>
    <property type="match status" value="1"/>
</dbReference>
<evidence type="ECO:0000256" key="10">
    <source>
        <dbReference type="HAMAP-Rule" id="MF_00042"/>
    </source>
</evidence>
<proteinExistence type="inferred from homology"/>
<evidence type="ECO:0000256" key="6">
    <source>
        <dbReference type="ARBA" id="ARBA00022723"/>
    </source>
</evidence>
<feature type="binding site" evidence="10">
    <location>
        <position position="13"/>
    </location>
    <ligand>
        <name>Mg(2+)</name>
        <dbReference type="ChEBI" id="CHEBI:18420"/>
        <label>2</label>
    </ligand>
</feature>
<evidence type="ECO:0000313" key="13">
    <source>
        <dbReference type="Proteomes" id="UP001589750"/>
    </source>
</evidence>
<dbReference type="Gene3D" id="3.30.420.10">
    <property type="entry name" value="Ribonuclease H-like superfamily/Ribonuclease H"/>
    <property type="match status" value="1"/>
</dbReference>
<dbReference type="SUPFAM" id="SSF53098">
    <property type="entry name" value="Ribonuclease H-like"/>
    <property type="match status" value="1"/>
</dbReference>
<gene>
    <name evidence="10 12" type="primary">rnhA</name>
    <name evidence="12" type="ORF">ACFFRI_11595</name>
</gene>
<feature type="domain" description="RNase H type-1" evidence="11">
    <location>
        <begin position="4"/>
        <end position="146"/>
    </location>
</feature>
<dbReference type="EC" id="3.1.26.4" evidence="4 10"/>
<evidence type="ECO:0000256" key="8">
    <source>
        <dbReference type="ARBA" id="ARBA00022801"/>
    </source>
</evidence>
<evidence type="ECO:0000259" key="11">
    <source>
        <dbReference type="PROSITE" id="PS50879"/>
    </source>
</evidence>
<comment type="catalytic activity">
    <reaction evidence="1 10">
        <text>Endonucleolytic cleavage to 5'-phosphomonoester.</text>
        <dbReference type="EC" id="3.1.26.4"/>
    </reaction>
</comment>
<name>A0ABV5KAD8_9ACTN</name>
<evidence type="ECO:0000313" key="12">
    <source>
        <dbReference type="EMBL" id="MFB9313688.1"/>
    </source>
</evidence>
<dbReference type="RefSeq" id="WP_140007718.1">
    <property type="nucleotide sequence ID" value="NZ_JBHMDG010000012.1"/>
</dbReference>
<dbReference type="HAMAP" id="MF_00042">
    <property type="entry name" value="RNase_H"/>
    <property type="match status" value="1"/>
</dbReference>
<sequence length="154" mass="16993">MTSTPAEVVIYTDGACEPNPGPGGWGAYLRSGPHEKDLCGGEATTTTNNRMELMAPIMALESLTRRSTVQLYTDSVYVRSGITQWVVNWQKNGWRTSAKQPVKNVDLWQRLVEACAQHDVEWHWVKGHAGNEGNERADRLASQGLREAVAAARA</sequence>
<keyword evidence="10" id="KW-0963">Cytoplasm</keyword>
<feature type="binding site" evidence="10">
    <location>
        <position position="74"/>
    </location>
    <ligand>
        <name>Mg(2+)</name>
        <dbReference type="ChEBI" id="CHEBI:18420"/>
        <label>1</label>
    </ligand>
</feature>
<evidence type="ECO:0000256" key="5">
    <source>
        <dbReference type="ARBA" id="ARBA00022722"/>
    </source>
</evidence>
<comment type="subunit">
    <text evidence="3 10">Monomer.</text>
</comment>
<dbReference type="PROSITE" id="PS50879">
    <property type="entry name" value="RNASE_H_1"/>
    <property type="match status" value="1"/>
</dbReference>
<evidence type="ECO:0000256" key="7">
    <source>
        <dbReference type="ARBA" id="ARBA00022759"/>
    </source>
</evidence>
<dbReference type="Proteomes" id="UP001589750">
    <property type="component" value="Unassembled WGS sequence"/>
</dbReference>
<dbReference type="Pfam" id="PF00075">
    <property type="entry name" value="RNase_H"/>
    <property type="match status" value="1"/>
</dbReference>
<dbReference type="GO" id="GO:0004523">
    <property type="term" value="F:RNA-DNA hybrid ribonuclease activity"/>
    <property type="evidence" value="ECO:0007669"/>
    <property type="project" value="UniProtKB-EC"/>
</dbReference>
<feature type="binding site" evidence="10">
    <location>
        <position position="138"/>
    </location>
    <ligand>
        <name>Mg(2+)</name>
        <dbReference type="ChEBI" id="CHEBI:18420"/>
        <label>2</label>
    </ligand>
</feature>
<keyword evidence="8 10" id="KW-0378">Hydrolase</keyword>
<comment type="subcellular location">
    <subcellularLocation>
        <location evidence="10">Cytoplasm</location>
    </subcellularLocation>
</comment>
<keyword evidence="5 10" id="KW-0540">Nuclease</keyword>
<dbReference type="InterPro" id="IPR012337">
    <property type="entry name" value="RNaseH-like_sf"/>
</dbReference>
<keyword evidence="7 10" id="KW-0255">Endonuclease</keyword>
<keyword evidence="6 10" id="KW-0479">Metal-binding</keyword>
<dbReference type="InterPro" id="IPR022892">
    <property type="entry name" value="RNaseHI"/>
</dbReference>
<protein>
    <recommendedName>
        <fullName evidence="4 10">Ribonuclease H</fullName>
        <shortName evidence="10">RNase H</shortName>
        <ecNumber evidence="4 10">3.1.26.4</ecNumber>
    </recommendedName>
</protein>
<feature type="binding site" evidence="10">
    <location>
        <position position="13"/>
    </location>
    <ligand>
        <name>Mg(2+)</name>
        <dbReference type="ChEBI" id="CHEBI:18420"/>
        <label>1</label>
    </ligand>
</feature>
<comment type="cofactor">
    <cofactor evidence="10">
        <name>Mg(2+)</name>
        <dbReference type="ChEBI" id="CHEBI:18420"/>
    </cofactor>
    <text evidence="10">Binds 1 Mg(2+) ion per subunit. May bind a second metal ion at a regulatory site, or after substrate binding.</text>
</comment>
<accession>A0ABV5KAD8</accession>
<dbReference type="PANTHER" id="PTHR10642">
    <property type="entry name" value="RIBONUCLEASE H1"/>
    <property type="match status" value="1"/>
</dbReference>
<comment type="caution">
    <text evidence="12">The sequence shown here is derived from an EMBL/GenBank/DDBJ whole genome shotgun (WGS) entry which is preliminary data.</text>
</comment>
<comment type="similarity">
    <text evidence="2 10">Belongs to the RNase H family.</text>
</comment>
<organism evidence="12 13">
    <name type="scientific">Nocardioides plantarum</name>
    <dbReference type="NCBI Taxonomy" id="29299"/>
    <lineage>
        <taxon>Bacteria</taxon>
        <taxon>Bacillati</taxon>
        <taxon>Actinomycetota</taxon>
        <taxon>Actinomycetes</taxon>
        <taxon>Propionibacteriales</taxon>
        <taxon>Nocardioidaceae</taxon>
        <taxon>Nocardioides</taxon>
    </lineage>
</organism>
<evidence type="ECO:0000256" key="3">
    <source>
        <dbReference type="ARBA" id="ARBA00011245"/>
    </source>
</evidence>
<keyword evidence="13" id="KW-1185">Reference proteome</keyword>
<reference evidence="12 13" key="1">
    <citation type="submission" date="2024-09" db="EMBL/GenBank/DDBJ databases">
        <authorList>
            <person name="Sun Q."/>
            <person name="Mori K."/>
        </authorList>
    </citation>
    <scope>NUCLEOTIDE SEQUENCE [LARGE SCALE GENOMIC DNA]</scope>
    <source>
        <strain evidence="12 13">JCM 9626</strain>
    </source>
</reference>
<dbReference type="EMBL" id="JBHMDG010000012">
    <property type="protein sequence ID" value="MFB9313688.1"/>
    <property type="molecule type" value="Genomic_DNA"/>
</dbReference>